<dbReference type="SUPFAM" id="SSF52096">
    <property type="entry name" value="ClpP/crotonase"/>
    <property type="match status" value="1"/>
</dbReference>
<sequence length="328" mass="37305">MSRSERLSLINAIENKRCSKLICYITGDRENVNTRIAPDVTTILYRHLEMLKNQPKIDLFLYTRGGDVLTPWRLVNLIREYTEHFSVIVPFRSYSAGTLICLGSDEIIMGKMGELGPIDPSVVNAFNPQDPNNPQARVPVSIEDVYSYLALAREKSGSHLDELMDKSFLLLAEKIHPLALGNVHRNYMLIRSLATKLLRLQMNPPSDDKIISIVDNLTEKLYAHNHMISRREADKEIQLPVLYPDPYLEDLIWKLYADFAQEMALNEPFNPADMLNGPRIEFEVVSGLVESSMGQDAFVFSGVVERKEFPDKGQVNVNIVKQGWRSLA</sequence>
<dbReference type="RefSeq" id="WP_015758606.1">
    <property type="nucleotide sequence ID" value="NC_013216.1"/>
</dbReference>
<reference evidence="1 2" key="1">
    <citation type="journal article" date="2009" name="Stand. Genomic Sci.">
        <title>Complete genome sequence of Desulfotomaculum acetoxidans type strain (5575).</title>
        <authorList>
            <person name="Spring S."/>
            <person name="Lapidus A."/>
            <person name="Schroder M."/>
            <person name="Gleim D."/>
            <person name="Sims D."/>
            <person name="Meincke L."/>
            <person name="Glavina Del Rio T."/>
            <person name="Tice H."/>
            <person name="Copeland A."/>
            <person name="Cheng J.F."/>
            <person name="Lucas S."/>
            <person name="Chen F."/>
            <person name="Nolan M."/>
            <person name="Bruce D."/>
            <person name="Goodwin L."/>
            <person name="Pitluck S."/>
            <person name="Ivanova N."/>
            <person name="Mavromatis K."/>
            <person name="Mikhailova N."/>
            <person name="Pati A."/>
            <person name="Chen A."/>
            <person name="Palaniappan K."/>
            <person name="Land M."/>
            <person name="Hauser L."/>
            <person name="Chang Y.J."/>
            <person name="Jeffries C.D."/>
            <person name="Chain P."/>
            <person name="Saunders E."/>
            <person name="Brettin T."/>
            <person name="Detter J.C."/>
            <person name="Goker M."/>
            <person name="Bristow J."/>
            <person name="Eisen J.A."/>
            <person name="Markowitz V."/>
            <person name="Hugenholtz P."/>
            <person name="Kyrpides N.C."/>
            <person name="Klenk H.P."/>
            <person name="Han C."/>
        </authorList>
    </citation>
    <scope>NUCLEOTIDE SEQUENCE [LARGE SCALE GENOMIC DNA]</scope>
    <source>
        <strain evidence="2">ATCC 49208 / DSM 771 / VKM B-1644</strain>
    </source>
</reference>
<name>C8W4M8_DESAS</name>
<protein>
    <recommendedName>
        <fullName evidence="3">Serine dehydrogenase proteinase</fullName>
    </recommendedName>
</protein>
<evidence type="ECO:0000313" key="1">
    <source>
        <dbReference type="EMBL" id="ACV63914.1"/>
    </source>
</evidence>
<dbReference type="HOGENOM" id="CLU_068405_0_0_9"/>
<dbReference type="Pfam" id="PF01972">
    <property type="entry name" value="SDH_protease"/>
    <property type="match status" value="1"/>
</dbReference>
<dbReference type="AlphaFoldDB" id="C8W4M8"/>
<keyword evidence="2" id="KW-1185">Reference proteome</keyword>
<dbReference type="OrthoDB" id="1493005at2"/>
<accession>C8W4M8</accession>
<dbReference type="KEGG" id="dae:Dtox_3172"/>
<dbReference type="InterPro" id="IPR002825">
    <property type="entry name" value="Pept_S49_ser-pept_pro"/>
</dbReference>
<dbReference type="InterPro" id="IPR029045">
    <property type="entry name" value="ClpP/crotonase-like_dom_sf"/>
</dbReference>
<organism evidence="1 2">
    <name type="scientific">Desulfofarcimen acetoxidans (strain ATCC 49208 / DSM 771 / KCTC 5769 / VKM B-1644 / 5575)</name>
    <name type="common">Desulfotomaculum acetoxidans</name>
    <dbReference type="NCBI Taxonomy" id="485916"/>
    <lineage>
        <taxon>Bacteria</taxon>
        <taxon>Bacillati</taxon>
        <taxon>Bacillota</taxon>
        <taxon>Clostridia</taxon>
        <taxon>Eubacteriales</taxon>
        <taxon>Peptococcaceae</taxon>
        <taxon>Desulfofarcimen</taxon>
    </lineage>
</organism>
<dbReference type="GO" id="GO:0016020">
    <property type="term" value="C:membrane"/>
    <property type="evidence" value="ECO:0007669"/>
    <property type="project" value="InterPro"/>
</dbReference>
<dbReference type="PANTHER" id="PTHR35984:SF1">
    <property type="entry name" value="PERIPLASMIC SERINE PROTEASE"/>
    <property type="match status" value="1"/>
</dbReference>
<dbReference type="STRING" id="485916.Dtox_3172"/>
<dbReference type="PANTHER" id="PTHR35984">
    <property type="entry name" value="PERIPLASMIC SERINE PROTEASE"/>
    <property type="match status" value="1"/>
</dbReference>
<gene>
    <name evidence="1" type="ordered locus">Dtox_3172</name>
</gene>
<dbReference type="eggNOG" id="COG0616">
    <property type="taxonomic scope" value="Bacteria"/>
</dbReference>
<proteinExistence type="predicted"/>
<dbReference type="Gene3D" id="3.90.226.10">
    <property type="entry name" value="2-enoyl-CoA Hydratase, Chain A, domain 1"/>
    <property type="match status" value="1"/>
</dbReference>
<evidence type="ECO:0000313" key="2">
    <source>
        <dbReference type="Proteomes" id="UP000002217"/>
    </source>
</evidence>
<evidence type="ECO:0008006" key="3">
    <source>
        <dbReference type="Google" id="ProtNLM"/>
    </source>
</evidence>
<dbReference type="EMBL" id="CP001720">
    <property type="protein sequence ID" value="ACV63914.1"/>
    <property type="molecule type" value="Genomic_DNA"/>
</dbReference>
<dbReference type="Proteomes" id="UP000002217">
    <property type="component" value="Chromosome"/>
</dbReference>